<evidence type="ECO:0000256" key="1">
    <source>
        <dbReference type="SAM" id="MobiDB-lite"/>
    </source>
</evidence>
<dbReference type="RefSeq" id="WP_165914792.1">
    <property type="nucleotide sequence ID" value="NZ_SMFR01000002.1"/>
</dbReference>
<keyword evidence="2" id="KW-0812">Transmembrane</keyword>
<dbReference type="InterPro" id="IPR027787">
    <property type="entry name" value="Alpha/beta-hydrolase_catalytic"/>
</dbReference>
<evidence type="ECO:0000313" key="6">
    <source>
        <dbReference type="Proteomes" id="UP000294856"/>
    </source>
</evidence>
<keyword evidence="2" id="KW-1133">Transmembrane helix</keyword>
<keyword evidence="6" id="KW-1185">Reference proteome</keyword>
<comment type="caution">
    <text evidence="5">The sequence shown here is derived from an EMBL/GenBank/DDBJ whole genome shotgun (WGS) entry which is preliminary data.</text>
</comment>
<dbReference type="Pfam" id="PF10081">
    <property type="entry name" value="Abhydrolase_9"/>
    <property type="match status" value="1"/>
</dbReference>
<feature type="domain" description="Alpha/beta-hydrolase N-terminal" evidence="4">
    <location>
        <begin position="50"/>
        <end position="256"/>
    </location>
</feature>
<evidence type="ECO:0000256" key="2">
    <source>
        <dbReference type="SAM" id="Phobius"/>
    </source>
</evidence>
<sequence>MSSQDPDAPTGSRQQDSSARAEEFAPPASRGRGLSFSGAVGASVLVWLSLTPSLLPRGPLFQGIVTGAAAAFGYALGLAVAALMRWMLQRPRRPTPSVAWWALAVVVCLGSVAVLAWYGDWQSDLRSLMGVNGLAWHAYPIIVAIAVVVFAVLIAVARLCSAMSRGVGGLLARVMPTRVAAVLGGVLVAAVAVAAVNGLVADVAMSMLNETFKAVNQESSPDTEEPVVAERSGGPGSLVTWESLGRQGRIFVSSGPTANELAAFSAQPAREPIRVYTGLESAETIRAEADLAVAELRRAGGFERAVLGIATTTGTGWINESTASALEYLANGDSALVSMQYSYLPSWLSFLVDQERARQAGQALFEAVHAEWDLMPVDRRPKLVVFGESLGSFGGEAAFSGIQDMAARTDGVLFVGPTATNPVWRDATARRDPGSPQWLPIYRDGHTVRFVADTPDLARPGTEWPAPRVVYLQHASDPITWWTPGLLFQKPDWLREERGRDVLPSTRWIPVVTFLQVSADMAVAVDVPDGHGHTFQADIADAWAAILSPAGWTVADTERLRQILRGDE</sequence>
<protein>
    <submittedName>
        <fullName evidence="5">Putative membrane protein</fullName>
    </submittedName>
</protein>
<reference evidence="5 6" key="1">
    <citation type="submission" date="2019-03" db="EMBL/GenBank/DDBJ databases">
        <title>Genomic Encyclopedia of Type Strains, Phase IV (KMG-IV): sequencing the most valuable type-strain genomes for metagenomic binning, comparative biology and taxonomic classification.</title>
        <authorList>
            <person name="Goeker M."/>
        </authorList>
    </citation>
    <scope>NUCLEOTIDE SEQUENCE [LARGE SCALE GENOMIC DNA]</scope>
    <source>
        <strain evidence="5 6">DSM 44684</strain>
    </source>
</reference>
<dbReference type="AlphaFoldDB" id="A0A4R1FQM6"/>
<gene>
    <name evidence="5" type="ORF">DFR71_2460</name>
</gene>
<evidence type="ECO:0000259" key="4">
    <source>
        <dbReference type="Pfam" id="PF15420"/>
    </source>
</evidence>
<organism evidence="5 6">
    <name type="scientific">Nocardia alba</name>
    <dbReference type="NCBI Taxonomy" id="225051"/>
    <lineage>
        <taxon>Bacteria</taxon>
        <taxon>Bacillati</taxon>
        <taxon>Actinomycetota</taxon>
        <taxon>Actinomycetes</taxon>
        <taxon>Mycobacteriales</taxon>
        <taxon>Nocardiaceae</taxon>
        <taxon>Nocardia</taxon>
    </lineage>
</organism>
<dbReference type="PIRSF" id="PIRSF007542">
    <property type="entry name" value="UCP007542"/>
    <property type="match status" value="1"/>
</dbReference>
<dbReference type="InterPro" id="IPR027788">
    <property type="entry name" value="Alpha/beta-hydrolase_N_dom"/>
</dbReference>
<feature type="transmembrane region" description="Helical" evidence="2">
    <location>
        <begin position="98"/>
        <end position="118"/>
    </location>
</feature>
<feature type="domain" description="Alpha/beta-hydrolase catalytic" evidence="3">
    <location>
        <begin position="273"/>
        <end position="560"/>
    </location>
</feature>
<feature type="compositionally biased region" description="Polar residues" evidence="1">
    <location>
        <begin position="1"/>
        <end position="18"/>
    </location>
</feature>
<name>A0A4R1FQM6_9NOCA</name>
<proteinExistence type="predicted"/>
<dbReference type="STRING" id="1210063.GCA_001612665_00121"/>
<evidence type="ECO:0000313" key="5">
    <source>
        <dbReference type="EMBL" id="TCJ96430.1"/>
    </source>
</evidence>
<dbReference type="EMBL" id="SMFR01000002">
    <property type="protein sequence ID" value="TCJ96430.1"/>
    <property type="molecule type" value="Genomic_DNA"/>
</dbReference>
<accession>A0A4R1FQM6</accession>
<feature type="transmembrane region" description="Helical" evidence="2">
    <location>
        <begin position="138"/>
        <end position="159"/>
    </location>
</feature>
<evidence type="ECO:0000259" key="3">
    <source>
        <dbReference type="Pfam" id="PF10081"/>
    </source>
</evidence>
<dbReference type="Proteomes" id="UP000294856">
    <property type="component" value="Unassembled WGS sequence"/>
</dbReference>
<feature type="transmembrane region" description="Helical" evidence="2">
    <location>
        <begin position="179"/>
        <end position="200"/>
    </location>
</feature>
<dbReference type="Pfam" id="PF15420">
    <property type="entry name" value="Abhydrolase_9_N"/>
    <property type="match status" value="1"/>
</dbReference>
<dbReference type="InterPro" id="IPR012037">
    <property type="entry name" value="Alpha/beta-hydrolase_fam"/>
</dbReference>
<keyword evidence="2" id="KW-0472">Membrane</keyword>
<feature type="region of interest" description="Disordered" evidence="1">
    <location>
        <begin position="1"/>
        <end position="31"/>
    </location>
</feature>
<feature type="transmembrane region" description="Helical" evidence="2">
    <location>
        <begin position="61"/>
        <end position="86"/>
    </location>
</feature>